<keyword evidence="2" id="KW-1185">Reference proteome</keyword>
<reference evidence="1" key="1">
    <citation type="submission" date="2019-03" db="EMBL/GenBank/DDBJ databases">
        <title>WGS assembly of Setaria viridis.</title>
        <authorList>
            <person name="Huang P."/>
            <person name="Jenkins J."/>
            <person name="Grimwood J."/>
            <person name="Barry K."/>
            <person name="Healey A."/>
            <person name="Mamidi S."/>
            <person name="Sreedasyam A."/>
            <person name="Shu S."/>
            <person name="Feldman M."/>
            <person name="Wu J."/>
            <person name="Yu Y."/>
            <person name="Chen C."/>
            <person name="Johnson J."/>
            <person name="Rokhsar D."/>
            <person name="Baxter I."/>
            <person name="Schmutz J."/>
            <person name="Brutnell T."/>
            <person name="Kellogg E."/>
        </authorList>
    </citation>
    <scope>NUCLEOTIDE SEQUENCE [LARGE SCALE GENOMIC DNA]</scope>
</reference>
<name>A0A4U6T0G3_SETVI</name>
<dbReference type="EMBL" id="CM016560">
    <property type="protein sequence ID" value="TKV93262.1"/>
    <property type="molecule type" value="Genomic_DNA"/>
</dbReference>
<accession>A0A4U6T0G3</accession>
<evidence type="ECO:0008006" key="3">
    <source>
        <dbReference type="Google" id="ProtNLM"/>
    </source>
</evidence>
<protein>
    <recommendedName>
        <fullName evidence="3">Serine-threonine/tyrosine-protein kinase catalytic domain-containing protein</fullName>
    </recommendedName>
</protein>
<proteinExistence type="predicted"/>
<evidence type="ECO:0000313" key="2">
    <source>
        <dbReference type="Proteomes" id="UP000298652"/>
    </source>
</evidence>
<dbReference type="Gramene" id="TKV93262">
    <property type="protein sequence ID" value="TKV93262"/>
    <property type="gene ID" value="SEVIR_9G214550v2"/>
</dbReference>
<dbReference type="Proteomes" id="UP000298652">
    <property type="component" value="Chromosome 9"/>
</dbReference>
<evidence type="ECO:0000313" key="1">
    <source>
        <dbReference type="EMBL" id="TKV93262.1"/>
    </source>
</evidence>
<gene>
    <name evidence="1" type="ORF">SEVIR_9G214550v2</name>
</gene>
<organism evidence="1 2">
    <name type="scientific">Setaria viridis</name>
    <name type="common">Green bristlegrass</name>
    <name type="synonym">Setaria italica subsp. viridis</name>
    <dbReference type="NCBI Taxonomy" id="4556"/>
    <lineage>
        <taxon>Eukaryota</taxon>
        <taxon>Viridiplantae</taxon>
        <taxon>Streptophyta</taxon>
        <taxon>Embryophyta</taxon>
        <taxon>Tracheophyta</taxon>
        <taxon>Spermatophyta</taxon>
        <taxon>Magnoliopsida</taxon>
        <taxon>Liliopsida</taxon>
        <taxon>Poales</taxon>
        <taxon>Poaceae</taxon>
        <taxon>PACMAD clade</taxon>
        <taxon>Panicoideae</taxon>
        <taxon>Panicodae</taxon>
        <taxon>Paniceae</taxon>
        <taxon>Cenchrinae</taxon>
        <taxon>Setaria</taxon>
    </lineage>
</organism>
<sequence>MAKFIAGASADVLGMHLARTPAAEHALEMLLELAFLCMVPVRNERPAMSECCKALRASIVEVRN</sequence>
<dbReference type="AlphaFoldDB" id="A0A4U6T0G3"/>